<name>A0AA37FAH9_9ACTN</name>
<reference evidence="2" key="1">
    <citation type="submission" date="2022-09" db="EMBL/GenBank/DDBJ databases">
        <title>Whole genome shotgun sequence of Streptomyces albidoflavus NBRC 12854.</title>
        <authorList>
            <person name="Komaki H."/>
            <person name="Tamura T."/>
        </authorList>
    </citation>
    <scope>NUCLEOTIDE SEQUENCE</scope>
    <source>
        <strain evidence="2">NBRC 12854</strain>
    </source>
</reference>
<dbReference type="EMBL" id="BNDZ01000003">
    <property type="protein sequence ID" value="GHI43877.1"/>
    <property type="molecule type" value="Genomic_DNA"/>
</dbReference>
<sequence length="117" mass="12083">MAPPLRALALSACEGEADDSPGNGGVGAYPTSGGKPQGGNNEPAPGAGSLEATERYARCLRENGFPQAEVDEQRGGLRLYRGAPPQEAAEKCRQENPAGRNGGRDGGNQHHSRARCG</sequence>
<proteinExistence type="predicted"/>
<organism evidence="2 3">
    <name type="scientific">Streptomyces albidoflavus</name>
    <dbReference type="NCBI Taxonomy" id="1886"/>
    <lineage>
        <taxon>Bacteria</taxon>
        <taxon>Bacillati</taxon>
        <taxon>Actinomycetota</taxon>
        <taxon>Actinomycetes</taxon>
        <taxon>Kitasatosporales</taxon>
        <taxon>Streptomycetaceae</taxon>
        <taxon>Streptomyces</taxon>
        <taxon>Streptomyces albidoflavus group</taxon>
    </lineage>
</organism>
<comment type="caution">
    <text evidence="2">The sequence shown here is derived from an EMBL/GenBank/DDBJ whole genome shotgun (WGS) entry which is preliminary data.</text>
</comment>
<feature type="region of interest" description="Disordered" evidence="1">
    <location>
        <begin position="12"/>
        <end position="53"/>
    </location>
</feature>
<dbReference type="AlphaFoldDB" id="A0AA37FAH9"/>
<evidence type="ECO:0000256" key="1">
    <source>
        <dbReference type="SAM" id="MobiDB-lite"/>
    </source>
</evidence>
<dbReference type="Proteomes" id="UP001051844">
    <property type="component" value="Unassembled WGS sequence"/>
</dbReference>
<evidence type="ECO:0000313" key="2">
    <source>
        <dbReference type="EMBL" id="GHI43877.1"/>
    </source>
</evidence>
<accession>A0AA37FAH9</accession>
<evidence type="ECO:0000313" key="3">
    <source>
        <dbReference type="Proteomes" id="UP001051844"/>
    </source>
</evidence>
<feature type="region of interest" description="Disordered" evidence="1">
    <location>
        <begin position="65"/>
        <end position="117"/>
    </location>
</feature>
<gene>
    <name evidence="2" type="ORF">ScoT_00510</name>
</gene>
<protein>
    <submittedName>
        <fullName evidence="2">Uncharacterized protein</fullName>
    </submittedName>
</protein>